<organism evidence="1 2">
    <name type="scientific">Auricularia subglabra (strain TFB-10046 / SS5)</name>
    <name type="common">White-rot fungus</name>
    <name type="synonym">Auricularia delicata (strain TFB10046)</name>
    <dbReference type="NCBI Taxonomy" id="717982"/>
    <lineage>
        <taxon>Eukaryota</taxon>
        <taxon>Fungi</taxon>
        <taxon>Dikarya</taxon>
        <taxon>Basidiomycota</taxon>
        <taxon>Agaricomycotina</taxon>
        <taxon>Agaricomycetes</taxon>
        <taxon>Auriculariales</taxon>
        <taxon>Auriculariaceae</taxon>
        <taxon>Auricularia</taxon>
    </lineage>
</organism>
<keyword evidence="2" id="KW-1185">Reference proteome</keyword>
<gene>
    <name evidence="1" type="ORF">AURDEDRAFT_188133</name>
</gene>
<evidence type="ECO:0000313" key="2">
    <source>
        <dbReference type="Proteomes" id="UP000006514"/>
    </source>
</evidence>
<dbReference type="eggNOG" id="ENOG502QQXV">
    <property type="taxonomic scope" value="Eukaryota"/>
</dbReference>
<dbReference type="InParanoid" id="J0WVM4"/>
<dbReference type="KEGG" id="adl:AURDEDRAFT_188133"/>
<dbReference type="Proteomes" id="UP000006514">
    <property type="component" value="Unassembled WGS sequence"/>
</dbReference>
<proteinExistence type="predicted"/>
<accession>J0WVM4</accession>
<dbReference type="AlphaFoldDB" id="J0WVM4"/>
<evidence type="ECO:0000313" key="1">
    <source>
        <dbReference type="EMBL" id="EJD37208.1"/>
    </source>
</evidence>
<reference evidence="2" key="1">
    <citation type="journal article" date="2012" name="Science">
        <title>The Paleozoic origin of enzymatic lignin decomposition reconstructed from 31 fungal genomes.</title>
        <authorList>
            <person name="Floudas D."/>
            <person name="Binder M."/>
            <person name="Riley R."/>
            <person name="Barry K."/>
            <person name="Blanchette R.A."/>
            <person name="Henrissat B."/>
            <person name="Martinez A.T."/>
            <person name="Otillar R."/>
            <person name="Spatafora J.W."/>
            <person name="Yadav J.S."/>
            <person name="Aerts A."/>
            <person name="Benoit I."/>
            <person name="Boyd A."/>
            <person name="Carlson A."/>
            <person name="Copeland A."/>
            <person name="Coutinho P.M."/>
            <person name="de Vries R.P."/>
            <person name="Ferreira P."/>
            <person name="Findley K."/>
            <person name="Foster B."/>
            <person name="Gaskell J."/>
            <person name="Glotzer D."/>
            <person name="Gorecki P."/>
            <person name="Heitman J."/>
            <person name="Hesse C."/>
            <person name="Hori C."/>
            <person name="Igarashi K."/>
            <person name="Jurgens J.A."/>
            <person name="Kallen N."/>
            <person name="Kersten P."/>
            <person name="Kohler A."/>
            <person name="Kuees U."/>
            <person name="Kumar T.K.A."/>
            <person name="Kuo A."/>
            <person name="LaButti K."/>
            <person name="Larrondo L.F."/>
            <person name="Lindquist E."/>
            <person name="Ling A."/>
            <person name="Lombard V."/>
            <person name="Lucas S."/>
            <person name="Lundell T."/>
            <person name="Martin R."/>
            <person name="McLaughlin D.J."/>
            <person name="Morgenstern I."/>
            <person name="Morin E."/>
            <person name="Murat C."/>
            <person name="Nagy L.G."/>
            <person name="Nolan M."/>
            <person name="Ohm R.A."/>
            <person name="Patyshakuliyeva A."/>
            <person name="Rokas A."/>
            <person name="Ruiz-Duenas F.J."/>
            <person name="Sabat G."/>
            <person name="Salamov A."/>
            <person name="Samejima M."/>
            <person name="Schmutz J."/>
            <person name="Slot J.C."/>
            <person name="St John F."/>
            <person name="Stenlid J."/>
            <person name="Sun H."/>
            <person name="Sun S."/>
            <person name="Syed K."/>
            <person name="Tsang A."/>
            <person name="Wiebenga A."/>
            <person name="Young D."/>
            <person name="Pisabarro A."/>
            <person name="Eastwood D.C."/>
            <person name="Martin F."/>
            <person name="Cullen D."/>
            <person name="Grigoriev I.V."/>
            <person name="Hibbett D.S."/>
        </authorList>
    </citation>
    <scope>NUCLEOTIDE SEQUENCE [LARGE SCALE GENOMIC DNA]</scope>
    <source>
        <strain evidence="2">TFB10046</strain>
    </source>
</reference>
<protein>
    <submittedName>
        <fullName evidence="1">Uncharacterized protein</fullName>
    </submittedName>
</protein>
<dbReference type="EMBL" id="JH687845">
    <property type="protein sequence ID" value="EJD37208.1"/>
    <property type="molecule type" value="Genomic_DNA"/>
</dbReference>
<name>J0WVM4_AURST</name>
<sequence>MLHPSSHTTRQEDGWKAKFLGRYLTLWVARVPYWLETIDLEHPPLVKSICVGCASRPASLPSPVHVYPPRQLPRTHPVLYYAGYTASQGWLDFTHYRTIDWESLKKLCVLSESTGMPWPAISRRGWDASFGYLADPKTSGWPWSSGGLSGADHELGDGVYITDAMETARGFANNNAAVNAGTTPMLCGIFARSSATRKSSLNKVWLPNTIIRDSSDPEGTLQSLHELGAIRLQDASVEILKEDGQIDVYTGDPVCGKTLDAVLPHIKLCYPILVPASHTSHGMSPDVVQPWIVGHASSYNDRPDPVYNLVHFLALHIRERYSEEFYDVAPGKLARGDLKYNETVARVLEETQKLILNDFKPISHILQLHAVAPPLPPKRMAKDEVRIKDEDWDRWFLAYVDWATDDIPPLTIEGMER</sequence>
<dbReference type="OrthoDB" id="2749115at2759"/>